<dbReference type="Pfam" id="PF00975">
    <property type="entry name" value="Thioesterase"/>
    <property type="match status" value="1"/>
</dbReference>
<dbReference type="InterPro" id="IPR012223">
    <property type="entry name" value="TEII"/>
</dbReference>
<organism evidence="6">
    <name type="scientific">uncultured Mycobacteriales bacterium</name>
    <dbReference type="NCBI Taxonomy" id="581187"/>
    <lineage>
        <taxon>Bacteria</taxon>
        <taxon>Bacillati</taxon>
        <taxon>Actinomycetota</taxon>
        <taxon>Actinomycetes</taxon>
        <taxon>Mycobacteriales</taxon>
        <taxon>environmental samples</taxon>
    </lineage>
</organism>
<dbReference type="InterPro" id="IPR001031">
    <property type="entry name" value="Thioesterase"/>
</dbReference>
<reference evidence="6" key="1">
    <citation type="submission" date="2020-02" db="EMBL/GenBank/DDBJ databases">
        <authorList>
            <person name="Meier V. D."/>
        </authorList>
    </citation>
    <scope>NUCLEOTIDE SEQUENCE</scope>
    <source>
        <strain evidence="6">AVDCRST_MAG41</strain>
    </source>
</reference>
<dbReference type="SMART" id="SM00824">
    <property type="entry name" value="PKS_TE"/>
    <property type="match status" value="1"/>
</dbReference>
<comment type="similarity">
    <text evidence="1">Belongs to the thioesterase family.</text>
</comment>
<dbReference type="AlphaFoldDB" id="A0A6J4H170"/>
<comment type="catalytic activity">
    <reaction evidence="4">
        <text>a fatty acyl-CoA + H2O = a fatty acid + CoA + H(+)</text>
        <dbReference type="Rhea" id="RHEA:16781"/>
        <dbReference type="ChEBI" id="CHEBI:15377"/>
        <dbReference type="ChEBI" id="CHEBI:15378"/>
        <dbReference type="ChEBI" id="CHEBI:28868"/>
        <dbReference type="ChEBI" id="CHEBI:57287"/>
        <dbReference type="ChEBI" id="CHEBI:77636"/>
    </reaction>
</comment>
<gene>
    <name evidence="6" type="ORF">AVDCRST_MAG41-37</name>
</gene>
<dbReference type="PANTHER" id="PTHR11487">
    <property type="entry name" value="THIOESTERASE"/>
    <property type="match status" value="1"/>
</dbReference>
<sequence length="270" mass="29862">MMVTPDSAWLRRFHPDDRDLPTLLCLPHAGGSASSYFALSARLRGAVDVVAVQYPGRQDRYVEPAAVAMDELVDELLEEVRPVAAAGPYALFGHSMGALVGYELTLRLERAGDPPPRWLFASGRRAPSRLRTDDHLHARPEEELVRHVLTLGGIQPQVLADPDLRAMIVPVLRADFTVVETYRPEPGRRIGCPVSVLVGDRDPVVHREEAMAWREHTRGAFELTSFVGGHFYLTDYVPELARTVLDRFLPAAAARRRPARAGATPPGPRS</sequence>
<evidence type="ECO:0000256" key="2">
    <source>
        <dbReference type="ARBA" id="ARBA00015007"/>
    </source>
</evidence>
<evidence type="ECO:0000256" key="3">
    <source>
        <dbReference type="ARBA" id="ARBA00022801"/>
    </source>
</evidence>
<dbReference type="EMBL" id="CADCTP010000004">
    <property type="protein sequence ID" value="CAA9212248.1"/>
    <property type="molecule type" value="Genomic_DNA"/>
</dbReference>
<dbReference type="SUPFAM" id="SSF53474">
    <property type="entry name" value="alpha/beta-Hydrolases"/>
    <property type="match status" value="1"/>
</dbReference>
<dbReference type="InterPro" id="IPR020802">
    <property type="entry name" value="TesA-like"/>
</dbReference>
<dbReference type="PANTHER" id="PTHR11487:SF0">
    <property type="entry name" value="S-ACYL FATTY ACID SYNTHASE THIOESTERASE, MEDIUM CHAIN"/>
    <property type="match status" value="1"/>
</dbReference>
<evidence type="ECO:0000256" key="1">
    <source>
        <dbReference type="ARBA" id="ARBA00007169"/>
    </source>
</evidence>
<evidence type="ECO:0000256" key="4">
    <source>
        <dbReference type="ARBA" id="ARBA00024293"/>
    </source>
</evidence>
<keyword evidence="3" id="KW-0378">Hydrolase</keyword>
<protein>
    <recommendedName>
        <fullName evidence="2">Thioesterase TesA</fullName>
    </recommendedName>
</protein>
<name>A0A6J4H170_9ACTN</name>
<dbReference type="GO" id="GO:0008610">
    <property type="term" value="P:lipid biosynthetic process"/>
    <property type="evidence" value="ECO:0007669"/>
    <property type="project" value="TreeGrafter"/>
</dbReference>
<accession>A0A6J4H170</accession>
<evidence type="ECO:0000313" key="6">
    <source>
        <dbReference type="EMBL" id="CAA9212248.1"/>
    </source>
</evidence>
<evidence type="ECO:0000259" key="5">
    <source>
        <dbReference type="SMART" id="SM00824"/>
    </source>
</evidence>
<dbReference type="GO" id="GO:0016787">
    <property type="term" value="F:hydrolase activity"/>
    <property type="evidence" value="ECO:0007669"/>
    <property type="project" value="UniProtKB-KW"/>
</dbReference>
<dbReference type="InterPro" id="IPR029058">
    <property type="entry name" value="AB_hydrolase_fold"/>
</dbReference>
<feature type="domain" description="Thioesterase TesA-like" evidence="5">
    <location>
        <begin position="24"/>
        <end position="249"/>
    </location>
</feature>
<dbReference type="Gene3D" id="3.40.50.1820">
    <property type="entry name" value="alpha/beta hydrolase"/>
    <property type="match status" value="1"/>
</dbReference>
<proteinExistence type="inferred from homology"/>